<keyword evidence="5" id="KW-0206">Cytoskeleton</keyword>
<accession>A0AAN8G2R8</accession>
<dbReference type="EMBL" id="WIXE01008188">
    <property type="protein sequence ID" value="KAK5979618.1"/>
    <property type="molecule type" value="Genomic_DNA"/>
</dbReference>
<dbReference type="GO" id="GO:0034314">
    <property type="term" value="P:Arp2/3 complex-mediated actin nucleation"/>
    <property type="evidence" value="ECO:0007669"/>
    <property type="project" value="InterPro"/>
</dbReference>
<evidence type="ECO:0000256" key="4">
    <source>
        <dbReference type="ARBA" id="ARBA00023203"/>
    </source>
</evidence>
<keyword evidence="3" id="KW-0963">Cytoplasm</keyword>
<evidence type="ECO:0000256" key="3">
    <source>
        <dbReference type="ARBA" id="ARBA00022490"/>
    </source>
</evidence>
<name>A0AAN8G2R8_TRICO</name>
<keyword evidence="4" id="KW-0009">Actin-binding</keyword>
<proteinExistence type="inferred from homology"/>
<evidence type="ECO:0000313" key="7">
    <source>
        <dbReference type="Proteomes" id="UP001331761"/>
    </source>
</evidence>
<dbReference type="PANTHER" id="PTHR22629:SF0">
    <property type="entry name" value="ACTIN-RELATED PROTEIN 2_3 COMPLEX SUBUNIT 4"/>
    <property type="match status" value="1"/>
</dbReference>
<evidence type="ECO:0000313" key="6">
    <source>
        <dbReference type="EMBL" id="KAK5979618.1"/>
    </source>
</evidence>
<dbReference type="Pfam" id="PF05856">
    <property type="entry name" value="ARPC4"/>
    <property type="match status" value="1"/>
</dbReference>
<dbReference type="PANTHER" id="PTHR22629">
    <property type="entry name" value="ARP2/3 COMPLEX 20 KD SUBUNIT"/>
    <property type="match status" value="1"/>
</dbReference>
<dbReference type="AlphaFoldDB" id="A0AAN8G2R8"/>
<dbReference type="InterPro" id="IPR034666">
    <property type="entry name" value="ARPC2/4"/>
</dbReference>
<dbReference type="GO" id="GO:0051015">
    <property type="term" value="F:actin filament binding"/>
    <property type="evidence" value="ECO:0007669"/>
    <property type="project" value="TreeGrafter"/>
</dbReference>
<dbReference type="Gene3D" id="3.30.1460.20">
    <property type="match status" value="1"/>
</dbReference>
<organism evidence="6 7">
    <name type="scientific">Trichostrongylus colubriformis</name>
    <name type="common">Black scour worm</name>
    <dbReference type="NCBI Taxonomy" id="6319"/>
    <lineage>
        <taxon>Eukaryota</taxon>
        <taxon>Metazoa</taxon>
        <taxon>Ecdysozoa</taxon>
        <taxon>Nematoda</taxon>
        <taxon>Chromadorea</taxon>
        <taxon>Rhabditida</taxon>
        <taxon>Rhabditina</taxon>
        <taxon>Rhabditomorpha</taxon>
        <taxon>Strongyloidea</taxon>
        <taxon>Trichostrongylidae</taxon>
        <taxon>Trichostrongylus</taxon>
    </lineage>
</organism>
<dbReference type="GO" id="GO:0030041">
    <property type="term" value="P:actin filament polymerization"/>
    <property type="evidence" value="ECO:0007669"/>
    <property type="project" value="InterPro"/>
</dbReference>
<evidence type="ECO:0000256" key="2">
    <source>
        <dbReference type="ARBA" id="ARBA00005919"/>
    </source>
</evidence>
<comment type="similarity">
    <text evidence="2">Belongs to the ARPC4 family.</text>
</comment>
<dbReference type="GO" id="GO:0005885">
    <property type="term" value="C:Arp2/3 protein complex"/>
    <property type="evidence" value="ECO:0007669"/>
    <property type="project" value="InterPro"/>
</dbReference>
<gene>
    <name evidence="6" type="ORF">GCK32_020827</name>
</gene>
<dbReference type="SUPFAM" id="SSF69645">
    <property type="entry name" value="Arp2/3 complex subunits"/>
    <property type="match status" value="1"/>
</dbReference>
<sequence>MSATLQPYLEAVRHTLQAALCLEQFSSQVVERHMKPEVEVRTSKELLMTPVVVARNKQERVLIEPSINSVRYVYSRYVQVI</sequence>
<reference evidence="6 7" key="1">
    <citation type="submission" date="2019-10" db="EMBL/GenBank/DDBJ databases">
        <title>Assembly and Annotation for the nematode Trichostrongylus colubriformis.</title>
        <authorList>
            <person name="Martin J."/>
        </authorList>
    </citation>
    <scope>NUCLEOTIDE SEQUENCE [LARGE SCALE GENOMIC DNA]</scope>
    <source>
        <strain evidence="6">G859</strain>
        <tissue evidence="6">Whole worm</tissue>
    </source>
</reference>
<evidence type="ECO:0000256" key="1">
    <source>
        <dbReference type="ARBA" id="ARBA00004245"/>
    </source>
</evidence>
<protein>
    <submittedName>
        <fullName evidence="6">Uncharacterized protein</fullName>
    </submittedName>
</protein>
<comment type="subcellular location">
    <subcellularLocation>
        <location evidence="1">Cytoplasm</location>
        <location evidence="1">Cytoskeleton</location>
    </subcellularLocation>
</comment>
<feature type="non-terminal residue" evidence="6">
    <location>
        <position position="81"/>
    </location>
</feature>
<dbReference type="InterPro" id="IPR008384">
    <property type="entry name" value="ARPC4"/>
</dbReference>
<comment type="caution">
    <text evidence="6">The sequence shown here is derived from an EMBL/GenBank/DDBJ whole genome shotgun (WGS) entry which is preliminary data.</text>
</comment>
<dbReference type="Proteomes" id="UP001331761">
    <property type="component" value="Unassembled WGS sequence"/>
</dbReference>
<evidence type="ECO:0000256" key="5">
    <source>
        <dbReference type="ARBA" id="ARBA00023212"/>
    </source>
</evidence>
<keyword evidence="7" id="KW-1185">Reference proteome</keyword>